<reference evidence="1 2" key="1">
    <citation type="submission" date="2020-10" db="EMBL/GenBank/DDBJ databases">
        <title>Whole genome sequence of oil-degrading bacteria Rhodococcus pyridinivorans strain 5Ap.</title>
        <authorList>
            <person name="Akhremchuk A.E."/>
            <person name="Valentovich L.N."/>
            <person name="Charniauskaya M.I."/>
            <person name="Bukliarevich H.A."/>
            <person name="Titok M.A."/>
        </authorList>
    </citation>
    <scope>NUCLEOTIDE SEQUENCE [LARGE SCALE GENOMIC DNA]</scope>
    <source>
        <strain evidence="1 2">5Ap</strain>
        <plasmid evidence="1 2">pSID</plasmid>
    </source>
</reference>
<dbReference type="RefSeq" id="WP_138845933.1">
    <property type="nucleotide sequence ID" value="NZ_CP040720.1"/>
</dbReference>
<dbReference type="GeneID" id="86868543"/>
<dbReference type="Proteomes" id="UP000593818">
    <property type="component" value="Plasmid pSID"/>
</dbReference>
<protein>
    <submittedName>
        <fullName evidence="1">Uncharacterized protein</fullName>
    </submittedName>
</protein>
<keyword evidence="2" id="KW-1185">Reference proteome</keyword>
<organism evidence="1 2">
    <name type="scientific">Rhodococcus pyridinivorans</name>
    <dbReference type="NCBI Taxonomy" id="103816"/>
    <lineage>
        <taxon>Bacteria</taxon>
        <taxon>Bacillati</taxon>
        <taxon>Actinomycetota</taxon>
        <taxon>Actinomycetes</taxon>
        <taxon>Mycobacteriales</taxon>
        <taxon>Nocardiaceae</taxon>
        <taxon>Rhodococcus</taxon>
    </lineage>
</organism>
<dbReference type="EMBL" id="CP063453">
    <property type="protein sequence ID" value="QOW01905.1"/>
    <property type="molecule type" value="Genomic_DNA"/>
</dbReference>
<accession>A0A7M2XVZ8</accession>
<proteinExistence type="predicted"/>
<geneLocation type="plasmid" evidence="1 2">
    <name>pSID</name>
</geneLocation>
<gene>
    <name evidence="1" type="ORF">INP59_27505</name>
</gene>
<keyword evidence="1" id="KW-0614">Plasmid</keyword>
<evidence type="ECO:0000313" key="2">
    <source>
        <dbReference type="Proteomes" id="UP000593818"/>
    </source>
</evidence>
<evidence type="ECO:0000313" key="1">
    <source>
        <dbReference type="EMBL" id="QOW01905.1"/>
    </source>
</evidence>
<sequence length="85" mass="9115">MTRTTNTDTGCLHCGSTVQALPEGIDDEDGQTWFADGDIRVDNTGPWGPAVYIHGVETTANALRAEAMERLAAAQAVDLAARNRR</sequence>
<name>A0A7M2XVZ8_9NOCA</name>
<dbReference type="AlphaFoldDB" id="A0A7M2XVZ8"/>